<feature type="domain" description="Pyruvate phosphate dikinase AMP/ATP-binding" evidence="2">
    <location>
        <begin position="955"/>
        <end position="1195"/>
    </location>
</feature>
<protein>
    <submittedName>
        <fullName evidence="3">Pyruvate, orthophosphate dikinase</fullName>
    </submittedName>
</protein>
<reference evidence="3 4" key="1">
    <citation type="submission" date="2017-04" db="EMBL/GenBank/DDBJ databases">
        <authorList>
            <person name="Afonso C.L."/>
            <person name="Miller P.J."/>
            <person name="Scott M.A."/>
            <person name="Spackman E."/>
            <person name="Goraichik I."/>
            <person name="Dimitrov K.M."/>
            <person name="Suarez D.L."/>
            <person name="Swayne D.E."/>
        </authorList>
    </citation>
    <scope>NUCLEOTIDE SEQUENCE [LARGE SCALE GENOMIC DNA]</scope>
    <source>
        <strain evidence="3 4">DSM 3385</strain>
    </source>
</reference>
<dbReference type="Gene3D" id="1.20.80.30">
    <property type="match status" value="1"/>
</dbReference>
<dbReference type="PANTHER" id="PTHR22931">
    <property type="entry name" value="PHOSPHOENOLPYRUVATE DIKINASE-RELATED"/>
    <property type="match status" value="1"/>
</dbReference>
<dbReference type="PANTHER" id="PTHR22931:SF9">
    <property type="entry name" value="PYRUVATE, PHOSPHATE DIKINASE 1, CHLOROPLASTIC"/>
    <property type="match status" value="1"/>
</dbReference>
<dbReference type="SUPFAM" id="SSF56059">
    <property type="entry name" value="Glutathione synthetase ATP-binding domain-like"/>
    <property type="match status" value="1"/>
</dbReference>
<dbReference type="Pfam" id="PF00391">
    <property type="entry name" value="PEP-utilizers"/>
    <property type="match status" value="1"/>
</dbReference>
<proteinExistence type="predicted"/>
<name>A0A1W2EBQ1_9BACT</name>
<evidence type="ECO:0000259" key="1">
    <source>
        <dbReference type="Pfam" id="PF00391"/>
    </source>
</evidence>
<dbReference type="GO" id="GO:0005524">
    <property type="term" value="F:ATP binding"/>
    <property type="evidence" value="ECO:0007669"/>
    <property type="project" value="InterPro"/>
</dbReference>
<evidence type="ECO:0000313" key="3">
    <source>
        <dbReference type="EMBL" id="SMD07184.1"/>
    </source>
</evidence>
<keyword evidence="3" id="KW-0418">Kinase</keyword>
<dbReference type="RefSeq" id="WP_084071446.1">
    <property type="nucleotide sequence ID" value="NZ_FWXY01000028.1"/>
</dbReference>
<dbReference type="Gene3D" id="3.50.30.10">
    <property type="entry name" value="Phosphohistidine domain"/>
    <property type="match status" value="1"/>
</dbReference>
<dbReference type="InterPro" id="IPR036637">
    <property type="entry name" value="Phosphohistidine_dom_sf"/>
</dbReference>
<dbReference type="EMBL" id="FWXY01000028">
    <property type="protein sequence ID" value="SMD07184.1"/>
    <property type="molecule type" value="Genomic_DNA"/>
</dbReference>
<accession>A0A1W2EBQ1</accession>
<dbReference type="InterPro" id="IPR013815">
    <property type="entry name" value="ATP_grasp_subdomain_1"/>
</dbReference>
<dbReference type="InterPro" id="IPR002192">
    <property type="entry name" value="PPDK_AMP/ATP-bd"/>
</dbReference>
<dbReference type="STRING" id="1121400.SAMN02746065_12834"/>
<dbReference type="Pfam" id="PF01326">
    <property type="entry name" value="PPDK_N"/>
    <property type="match status" value="1"/>
</dbReference>
<keyword evidence="3" id="KW-0670">Pyruvate</keyword>
<dbReference type="GO" id="GO:0016301">
    <property type="term" value="F:kinase activity"/>
    <property type="evidence" value="ECO:0007669"/>
    <property type="project" value="UniProtKB-KW"/>
</dbReference>
<dbReference type="GO" id="GO:0050242">
    <property type="term" value="F:pyruvate, phosphate dikinase activity"/>
    <property type="evidence" value="ECO:0007669"/>
    <property type="project" value="InterPro"/>
</dbReference>
<keyword evidence="4" id="KW-1185">Reference proteome</keyword>
<dbReference type="Gene3D" id="3.30.1490.20">
    <property type="entry name" value="ATP-grasp fold, A domain"/>
    <property type="match status" value="1"/>
</dbReference>
<dbReference type="Gene3D" id="3.30.470.20">
    <property type="entry name" value="ATP-grasp fold, B domain"/>
    <property type="match status" value="1"/>
</dbReference>
<keyword evidence="3" id="KW-0808">Transferase</keyword>
<evidence type="ECO:0000313" key="4">
    <source>
        <dbReference type="Proteomes" id="UP000192418"/>
    </source>
</evidence>
<gene>
    <name evidence="3" type="ORF">SAMN02746065_12834</name>
</gene>
<dbReference type="Proteomes" id="UP000192418">
    <property type="component" value="Unassembled WGS sequence"/>
</dbReference>
<feature type="domain" description="PEP-utilising enzyme mobile" evidence="1">
    <location>
        <begin position="1308"/>
        <end position="1387"/>
    </location>
</feature>
<evidence type="ECO:0000259" key="2">
    <source>
        <dbReference type="Pfam" id="PF01326"/>
    </source>
</evidence>
<dbReference type="InterPro" id="IPR010121">
    <property type="entry name" value="Pyruvate_phosphate_dikinase"/>
</dbReference>
<sequence length="1398" mass="161685">MEIKSKAWQQNMIETRVHIEIEARYLFFLEIFKDYPALGQELTLFLKELCNPLRNWHFLVTEGRKYCLDNLNILRSHPFGTRAVAGFIDIFHRAVESADIRETRQEAVDQLLQFLQRILREYGTDAPTILPEINRSLVRMHQYDDDRFLMFVKSYYRLNRLAALLLKLPFPEKNQWQPLNRVLFRYHEMNCRMWCREDDPLTAFEREAREPELPEQVKSLFSPISHNTMNQVAGQLEKMAQKTDFRNNAATIQLMKFPEFNHITSIYKDLPRQLLKAGDSSRQGNHWKVIFLFQIINIPDLAMIHDTTLKDINATLRWLIGHESSPYIRQLILHTFTILKLRSQAFPDATLNAILNMGKGVYNTGDSDLVKFFIQCVIKTGFQFPDIQGVGTNWQVKSNHTHLLNIRVWLELISLNPHWSMSLMSRLTIYLSICGVFIKDTDLFPRDITNLLNSPIEPVYHLLKQLTRLFPVYYNEIGAEGAIRDFSTRIDELTQRRDSLIHFYRKRIHVESSNRIITMTEAIFAFWKTRDIKGLLPYVPRDFTAQISSDAAHLDGVHEILKILVAHGMDIPGDLLTTPREELEGIIYHSTMPKGSETDRERVMLLIRLYRLLYQKYTPSCTEIDQYLAHVNTARIPRFNLLQEVLDAQKNPQMKIKARLQKLLSYLGVLKKELLSKNRFKAREDIFKKRHFTADIPSLYGSYHEPKFDALGLTFRLESMVNPLFESLIEDLDLTLIAKVTVHKIRNRLRMFYTALKLDGISSSEYEFQMILLTHSLEVQGFSFTQYLDIFQSLAKAVQNIMNDYFHTVHQEHLEDALERIPLDLLKEKYDTGDGLTNPKEQVAELFFRERMATSLGLQQLDLFLSKILTTLHQQAQELPQEHLRKLLMYDPKRIITSLTAPKSWILGAMDLGNKGNNLVTLSGYNLPVPPGFIITTEAFRHRDLIDSYPPALANFREQVLSSLRDLEKISGKTFGDPQNPLLLSVRSGSVISQPGMMDTLIDIGINEEIAQGIAEHTGNGWLAWDNYRRFLQCTGMIQGMKRDDFDAVILKFKKRWKLPYKSLFSGQQMKTVALAYRDKLKEADIYFSTDPFQQLFQAIFMVFDSWNAPRAKAYRQIIGLSQDWGTSVTVQQMVFGNISHEAGTGVIITHDPRSPRNQIRLWGDFTQQTQGEDVVAGLVNTFPISIAQQEREMRNTDTTLESHFPEIYNGLLTWADTLVNKQGWSPQEIEFTFEGPQLKDLYILQSRDLGIRERKTRPMFEQVSWIKAKEQYLGHGIGVSGGAMSGRLVFTLREIEKWRRQEPETSLILVRNDTVPDDIREIHAADGLLTARGGMTSHASIVAYRLNKTCVVGYRNMVCNERKKECRFDTIILTSGEFISIDGHKGTVFKGKINIEA</sequence>
<dbReference type="InterPro" id="IPR008279">
    <property type="entry name" value="PEP-util_enz_mobile_dom"/>
</dbReference>
<organism evidence="3 4">
    <name type="scientific">Desulfocicer vacuolatum DSM 3385</name>
    <dbReference type="NCBI Taxonomy" id="1121400"/>
    <lineage>
        <taxon>Bacteria</taxon>
        <taxon>Pseudomonadati</taxon>
        <taxon>Thermodesulfobacteriota</taxon>
        <taxon>Desulfobacteria</taxon>
        <taxon>Desulfobacterales</taxon>
        <taxon>Desulfobacteraceae</taxon>
        <taxon>Desulfocicer</taxon>
    </lineage>
</organism>
<dbReference type="SUPFAM" id="SSF52009">
    <property type="entry name" value="Phosphohistidine domain"/>
    <property type="match status" value="1"/>
</dbReference>